<dbReference type="PANTHER" id="PTHR24024:SF18">
    <property type="entry name" value="SHORT-CHAIN COLLAGEN C4-LIKE"/>
    <property type="match status" value="1"/>
</dbReference>
<name>A0A6J8DAX8_MYTCO</name>
<dbReference type="Proteomes" id="UP000507470">
    <property type="component" value="Unassembled WGS sequence"/>
</dbReference>
<dbReference type="OrthoDB" id="6086925at2759"/>
<dbReference type="InterPro" id="IPR051077">
    <property type="entry name" value="Ca-dependent_lectin"/>
</dbReference>
<reference evidence="2 3" key="1">
    <citation type="submission" date="2020-06" db="EMBL/GenBank/DDBJ databases">
        <authorList>
            <person name="Li R."/>
            <person name="Bekaert M."/>
        </authorList>
    </citation>
    <scope>NUCLEOTIDE SEQUENCE [LARGE SCALE GENOMIC DNA]</scope>
    <source>
        <strain evidence="3">wild</strain>
    </source>
</reference>
<organism evidence="2 3">
    <name type="scientific">Mytilus coruscus</name>
    <name type="common">Sea mussel</name>
    <dbReference type="NCBI Taxonomy" id="42192"/>
    <lineage>
        <taxon>Eukaryota</taxon>
        <taxon>Metazoa</taxon>
        <taxon>Spiralia</taxon>
        <taxon>Lophotrochozoa</taxon>
        <taxon>Mollusca</taxon>
        <taxon>Bivalvia</taxon>
        <taxon>Autobranchia</taxon>
        <taxon>Pteriomorphia</taxon>
        <taxon>Mytilida</taxon>
        <taxon>Mytiloidea</taxon>
        <taxon>Mytilidae</taxon>
        <taxon>Mytilinae</taxon>
        <taxon>Mytilus</taxon>
    </lineage>
</organism>
<feature type="signal peptide" evidence="1">
    <location>
        <begin position="1"/>
        <end position="16"/>
    </location>
</feature>
<dbReference type="GO" id="GO:0005615">
    <property type="term" value="C:extracellular space"/>
    <property type="evidence" value="ECO:0007669"/>
    <property type="project" value="TreeGrafter"/>
</dbReference>
<dbReference type="PANTHER" id="PTHR24024">
    <property type="entry name" value="PULMONARY SURFACTANT-ASSOCIATED PROTEIN A"/>
    <property type="match status" value="1"/>
</dbReference>
<dbReference type="EMBL" id="CACVKT020007046">
    <property type="protein sequence ID" value="CAC5404807.1"/>
    <property type="molecule type" value="Genomic_DNA"/>
</dbReference>
<protein>
    <submittedName>
        <fullName evidence="2">Uncharacterized protein</fullName>
    </submittedName>
</protein>
<evidence type="ECO:0000313" key="3">
    <source>
        <dbReference type="Proteomes" id="UP000507470"/>
    </source>
</evidence>
<keyword evidence="3" id="KW-1185">Reference proteome</keyword>
<proteinExistence type="predicted"/>
<dbReference type="AlphaFoldDB" id="A0A6J8DAX8"/>
<sequence>MLTYSFATVIIAFVVGDYGHDCSKYSLTPSDQSLVDMMKHYLHTSRKAECPVTPSQQDKSLCQNKYGIQSAFTVARTGNLFDRLEGTFIKTKEEVRTTSVYPVILKMVKHTHTVMVYYMNTEYNINSGTKPSGLSGSLFEKEIPCAVCRRKEKVSVLMIAGRKSCYKEWQSEYSGFLMSEHKTHHNKDFICIDGDAKPMDDRSSRENGALFYPVRAKCDSLRCPPYKDNTEVHCTVCIK</sequence>
<accession>A0A6J8DAX8</accession>
<evidence type="ECO:0000313" key="2">
    <source>
        <dbReference type="EMBL" id="CAC5404807.1"/>
    </source>
</evidence>
<feature type="chain" id="PRO_5026796824" evidence="1">
    <location>
        <begin position="17"/>
        <end position="239"/>
    </location>
</feature>
<evidence type="ECO:0000256" key="1">
    <source>
        <dbReference type="SAM" id="SignalP"/>
    </source>
</evidence>
<gene>
    <name evidence="2" type="ORF">MCOR_38557</name>
</gene>
<keyword evidence="1" id="KW-0732">Signal</keyword>